<keyword evidence="3" id="KW-1185">Reference proteome</keyword>
<proteinExistence type="predicted"/>
<accession>A0A914P227</accession>
<evidence type="ECO:0000313" key="4">
    <source>
        <dbReference type="WBParaSite" id="PDA_v2.g11876.t1"/>
    </source>
</evidence>
<evidence type="ECO:0000256" key="1">
    <source>
        <dbReference type="SAM" id="Coils"/>
    </source>
</evidence>
<keyword evidence="1" id="KW-0175">Coiled coil</keyword>
<reference evidence="4" key="1">
    <citation type="submission" date="2022-11" db="UniProtKB">
        <authorList>
            <consortium name="WormBaseParasite"/>
        </authorList>
    </citation>
    <scope>IDENTIFICATION</scope>
</reference>
<feature type="region of interest" description="Disordered" evidence="2">
    <location>
        <begin position="210"/>
        <end position="235"/>
    </location>
</feature>
<name>A0A914P227_9BILA</name>
<protein>
    <submittedName>
        <fullName evidence="4">Uncharacterized protein</fullName>
    </submittedName>
</protein>
<feature type="compositionally biased region" description="Acidic residues" evidence="2">
    <location>
        <begin position="225"/>
        <end position="235"/>
    </location>
</feature>
<dbReference type="WBParaSite" id="PDA_v2.g11876.t1">
    <property type="protein sequence ID" value="PDA_v2.g11876.t1"/>
    <property type="gene ID" value="PDA_v2.g11876"/>
</dbReference>
<feature type="coiled-coil region" evidence="1">
    <location>
        <begin position="55"/>
        <end position="89"/>
    </location>
</feature>
<evidence type="ECO:0000256" key="2">
    <source>
        <dbReference type="SAM" id="MobiDB-lite"/>
    </source>
</evidence>
<evidence type="ECO:0000313" key="3">
    <source>
        <dbReference type="Proteomes" id="UP000887578"/>
    </source>
</evidence>
<sequence>MSFKILTPRPRTFIAPALPKIIEPSELAKYEDPDPEVRKFVEEQKRIQGFKYPRPPQIKDKLESLEKEVEELRERNEELKTDLKKAKHVISSRKHVANRKLKRQAESNGTKKKFAELSKKSQSRKIGKVWESIVDDYGEESARKIISKIYDHHVEKEEKRKMTAAETLHLLKRSGISISALRIIRHLLIKAEVPNPFASDRAVNEERKIIGEFPNAEESPSSNYDYDEDEYYEYE</sequence>
<dbReference type="AlphaFoldDB" id="A0A914P227"/>
<organism evidence="3 4">
    <name type="scientific">Panagrolaimus davidi</name>
    <dbReference type="NCBI Taxonomy" id="227884"/>
    <lineage>
        <taxon>Eukaryota</taxon>
        <taxon>Metazoa</taxon>
        <taxon>Ecdysozoa</taxon>
        <taxon>Nematoda</taxon>
        <taxon>Chromadorea</taxon>
        <taxon>Rhabditida</taxon>
        <taxon>Tylenchina</taxon>
        <taxon>Panagrolaimomorpha</taxon>
        <taxon>Panagrolaimoidea</taxon>
        <taxon>Panagrolaimidae</taxon>
        <taxon>Panagrolaimus</taxon>
    </lineage>
</organism>
<dbReference type="Proteomes" id="UP000887578">
    <property type="component" value="Unplaced"/>
</dbReference>